<dbReference type="InterPro" id="IPR009075">
    <property type="entry name" value="AcylCo_DH/oxidase_C"/>
</dbReference>
<dbReference type="Proteomes" id="UP000268727">
    <property type="component" value="Unassembled WGS sequence"/>
</dbReference>
<gene>
    <name evidence="7" type="ORF">EDD40_7170</name>
</gene>
<evidence type="ECO:0000313" key="8">
    <source>
        <dbReference type="Proteomes" id="UP000268727"/>
    </source>
</evidence>
<organism evidence="7 8">
    <name type="scientific">Saccharothrix texasensis</name>
    <dbReference type="NCBI Taxonomy" id="103734"/>
    <lineage>
        <taxon>Bacteria</taxon>
        <taxon>Bacillati</taxon>
        <taxon>Actinomycetota</taxon>
        <taxon>Actinomycetes</taxon>
        <taxon>Pseudonocardiales</taxon>
        <taxon>Pseudonocardiaceae</taxon>
        <taxon>Saccharothrix</taxon>
    </lineage>
</organism>
<dbReference type="Pfam" id="PF02771">
    <property type="entry name" value="Acyl-CoA_dh_N"/>
    <property type="match status" value="1"/>
</dbReference>
<evidence type="ECO:0000259" key="5">
    <source>
        <dbReference type="Pfam" id="PF00441"/>
    </source>
</evidence>
<dbReference type="Gene3D" id="2.40.110.10">
    <property type="entry name" value="Butyryl-CoA Dehydrogenase, subunit A, domain 2"/>
    <property type="match status" value="1"/>
</dbReference>
<dbReference type="InterPro" id="IPR013786">
    <property type="entry name" value="AcylCoA_DH/ox_N"/>
</dbReference>
<dbReference type="GO" id="GO:0050660">
    <property type="term" value="F:flavin adenine dinucleotide binding"/>
    <property type="evidence" value="ECO:0007669"/>
    <property type="project" value="InterPro"/>
</dbReference>
<proteinExistence type="inferred from homology"/>
<accession>A0A3N1HGU3</accession>
<dbReference type="Pfam" id="PF00441">
    <property type="entry name" value="Acyl-CoA_dh_1"/>
    <property type="match status" value="1"/>
</dbReference>
<dbReference type="InterPro" id="IPR009100">
    <property type="entry name" value="AcylCoA_DH/oxidase_NM_dom_sf"/>
</dbReference>
<reference evidence="7 8" key="1">
    <citation type="submission" date="2018-11" db="EMBL/GenBank/DDBJ databases">
        <title>Sequencing the genomes of 1000 actinobacteria strains.</title>
        <authorList>
            <person name="Klenk H.-P."/>
        </authorList>
    </citation>
    <scope>NUCLEOTIDE SEQUENCE [LARGE SCALE GENOMIC DNA]</scope>
    <source>
        <strain evidence="7 8">DSM 44231</strain>
    </source>
</reference>
<dbReference type="InterPro" id="IPR037069">
    <property type="entry name" value="AcylCoA_DH/ox_N_sf"/>
</dbReference>
<dbReference type="EMBL" id="RJKM01000001">
    <property type="protein sequence ID" value="ROP41733.1"/>
    <property type="molecule type" value="Genomic_DNA"/>
</dbReference>
<evidence type="ECO:0000256" key="1">
    <source>
        <dbReference type="ARBA" id="ARBA00001974"/>
    </source>
</evidence>
<dbReference type="Gene3D" id="1.20.140.10">
    <property type="entry name" value="Butyryl-CoA Dehydrogenase, subunit A, domain 3"/>
    <property type="match status" value="1"/>
</dbReference>
<evidence type="ECO:0000256" key="3">
    <source>
        <dbReference type="ARBA" id="ARBA00022630"/>
    </source>
</evidence>
<comment type="caution">
    <text evidence="7">The sequence shown here is derived from an EMBL/GenBank/DDBJ whole genome shotgun (WGS) entry which is preliminary data.</text>
</comment>
<dbReference type="Gene3D" id="1.10.540.10">
    <property type="entry name" value="Acyl-CoA dehydrogenase/oxidase, N-terminal domain"/>
    <property type="match status" value="1"/>
</dbReference>
<feature type="domain" description="Acyl-CoA dehydrogenase/oxidase C-terminal" evidence="5">
    <location>
        <begin position="235"/>
        <end position="354"/>
    </location>
</feature>
<dbReference type="RefSeq" id="WP_123746786.1">
    <property type="nucleotide sequence ID" value="NZ_RJKM01000001.1"/>
</dbReference>
<dbReference type="GO" id="GO:0003995">
    <property type="term" value="F:acyl-CoA dehydrogenase activity"/>
    <property type="evidence" value="ECO:0007669"/>
    <property type="project" value="TreeGrafter"/>
</dbReference>
<evidence type="ECO:0000256" key="4">
    <source>
        <dbReference type="ARBA" id="ARBA00022827"/>
    </source>
</evidence>
<name>A0A3N1HGU3_9PSEU</name>
<dbReference type="OrthoDB" id="2986495at2"/>
<comment type="similarity">
    <text evidence="2">Belongs to the acyl-CoA dehydrogenase family.</text>
</comment>
<dbReference type="PANTHER" id="PTHR43884:SF12">
    <property type="entry name" value="ISOVALERYL-COA DEHYDROGENASE, MITOCHONDRIAL-RELATED"/>
    <property type="match status" value="1"/>
</dbReference>
<dbReference type="CDD" id="cd00567">
    <property type="entry name" value="ACAD"/>
    <property type="match status" value="1"/>
</dbReference>
<comment type="cofactor">
    <cofactor evidence="1">
        <name>FAD</name>
        <dbReference type="ChEBI" id="CHEBI:57692"/>
    </cofactor>
</comment>
<evidence type="ECO:0000256" key="2">
    <source>
        <dbReference type="ARBA" id="ARBA00009347"/>
    </source>
</evidence>
<dbReference type="SUPFAM" id="SSF47203">
    <property type="entry name" value="Acyl-CoA dehydrogenase C-terminal domain-like"/>
    <property type="match status" value="1"/>
</dbReference>
<dbReference type="PANTHER" id="PTHR43884">
    <property type="entry name" value="ACYL-COA DEHYDROGENASE"/>
    <property type="match status" value="1"/>
</dbReference>
<keyword evidence="3" id="KW-0285">Flavoprotein</keyword>
<dbReference type="InterPro" id="IPR046373">
    <property type="entry name" value="Acyl-CoA_Oxase/DH_mid-dom_sf"/>
</dbReference>
<sequence>MTMPMPDDHPLGPPADERSWVRVATELAAGFAATTDEADRTARLPVENLRALHAGGLDQATLPRELGGQSLSYRTVGAVLRVLAAADPSTACLWLMHIGAAEGLVRHGTPELARYYADELIAGRRFANALSEPSGGNQFLSPQQVAEPVDGGYRLTGAKRFVSGCEIADHFLVNALVDGQPTLFGLEPDHTVTFEPQDTLGLRATRSHLVGLNGTVLRSDRRCPPSPVPKPNHIAAGLAWLSLGIADTALDTLVRYARGRTLPSTGRPLADEQHLQFDVADAVLRLEAAALVAHNSAWLADRDSPHFLPSALRAKPTANRVARDIAQLCLQVGGGSGFVATSPIQRIFRDAQTGWLMAHSVEFCLNHIGTEVVRAPGEQP</sequence>
<evidence type="ECO:0000259" key="6">
    <source>
        <dbReference type="Pfam" id="PF02771"/>
    </source>
</evidence>
<keyword evidence="4" id="KW-0274">FAD</keyword>
<dbReference type="SUPFAM" id="SSF56645">
    <property type="entry name" value="Acyl-CoA dehydrogenase NM domain-like"/>
    <property type="match status" value="1"/>
</dbReference>
<keyword evidence="8" id="KW-1185">Reference proteome</keyword>
<feature type="domain" description="Acyl-CoA dehydrogenase/oxidase N-terminal" evidence="6">
    <location>
        <begin position="26"/>
        <end position="123"/>
    </location>
</feature>
<dbReference type="InterPro" id="IPR036250">
    <property type="entry name" value="AcylCo_DH-like_C"/>
</dbReference>
<evidence type="ECO:0000313" key="7">
    <source>
        <dbReference type="EMBL" id="ROP41733.1"/>
    </source>
</evidence>
<dbReference type="PIRSF" id="PIRSF016578">
    <property type="entry name" value="HsaA"/>
    <property type="match status" value="1"/>
</dbReference>
<dbReference type="AlphaFoldDB" id="A0A3N1HGU3"/>
<protein>
    <submittedName>
        <fullName evidence="7">Alkylation response protein AidB-like acyl-CoA dehydrogenase</fullName>
    </submittedName>
</protein>